<evidence type="ECO:0000256" key="10">
    <source>
        <dbReference type="ARBA" id="ARBA00047317"/>
    </source>
</evidence>
<organism evidence="13 14">
    <name type="scientific">Burkholderia gladioli</name>
    <name type="common">Pseudomonas marginata</name>
    <name type="synonym">Phytomonas marginata</name>
    <dbReference type="NCBI Taxonomy" id="28095"/>
    <lineage>
        <taxon>Bacteria</taxon>
        <taxon>Pseudomonadati</taxon>
        <taxon>Pseudomonadota</taxon>
        <taxon>Betaproteobacteria</taxon>
        <taxon>Burkholderiales</taxon>
        <taxon>Burkholderiaceae</taxon>
        <taxon>Burkholderia</taxon>
    </lineage>
</organism>
<evidence type="ECO:0000313" key="14">
    <source>
        <dbReference type="Proteomes" id="UP000220629"/>
    </source>
</evidence>
<evidence type="ECO:0000256" key="11">
    <source>
        <dbReference type="RuleBase" id="RU365090"/>
    </source>
</evidence>
<dbReference type="GO" id="GO:0006777">
    <property type="term" value="P:Mo-molybdopterin cofactor biosynthetic process"/>
    <property type="evidence" value="ECO:0007669"/>
    <property type="project" value="UniProtKB-UniRule"/>
</dbReference>
<dbReference type="Gene3D" id="2.170.190.11">
    <property type="entry name" value="Molybdopterin biosynthesis moea protein, domain 3"/>
    <property type="match status" value="1"/>
</dbReference>
<dbReference type="SUPFAM" id="SSF63867">
    <property type="entry name" value="MoeA C-terminal domain-like"/>
    <property type="match status" value="1"/>
</dbReference>
<dbReference type="PANTHER" id="PTHR10192:SF5">
    <property type="entry name" value="GEPHYRIN"/>
    <property type="match status" value="1"/>
</dbReference>
<dbReference type="NCBIfam" id="TIGR00177">
    <property type="entry name" value="molyb_syn"/>
    <property type="match status" value="1"/>
</dbReference>
<dbReference type="Proteomes" id="UP000220629">
    <property type="component" value="Unassembled WGS sequence"/>
</dbReference>
<dbReference type="Pfam" id="PF00994">
    <property type="entry name" value="MoCF_biosynth"/>
    <property type="match status" value="1"/>
</dbReference>
<comment type="caution">
    <text evidence="13">The sequence shown here is derived from an EMBL/GenBank/DDBJ whole genome shotgun (WGS) entry which is preliminary data.</text>
</comment>
<dbReference type="Pfam" id="PF03453">
    <property type="entry name" value="MoeA_N"/>
    <property type="match status" value="1"/>
</dbReference>
<dbReference type="PANTHER" id="PTHR10192">
    <property type="entry name" value="MOLYBDOPTERIN BIOSYNTHESIS PROTEIN"/>
    <property type="match status" value="1"/>
</dbReference>
<evidence type="ECO:0000256" key="7">
    <source>
        <dbReference type="ARBA" id="ARBA00022723"/>
    </source>
</evidence>
<gene>
    <name evidence="13" type="ORF">CRM94_33455</name>
</gene>
<dbReference type="InterPro" id="IPR036135">
    <property type="entry name" value="MoeA_linker/N_sf"/>
</dbReference>
<dbReference type="AlphaFoldDB" id="A0A2A7S7C5"/>
<dbReference type="Gene3D" id="3.40.980.10">
    <property type="entry name" value="MoaB/Mog-like domain"/>
    <property type="match status" value="1"/>
</dbReference>
<dbReference type="GO" id="GO:0005829">
    <property type="term" value="C:cytosol"/>
    <property type="evidence" value="ECO:0007669"/>
    <property type="project" value="TreeGrafter"/>
</dbReference>
<dbReference type="SMART" id="SM00852">
    <property type="entry name" value="MoCF_biosynth"/>
    <property type="match status" value="1"/>
</dbReference>
<evidence type="ECO:0000259" key="12">
    <source>
        <dbReference type="SMART" id="SM00852"/>
    </source>
</evidence>
<comment type="pathway">
    <text evidence="3 11">Cofactor biosynthesis; molybdopterin biosynthesis.</text>
</comment>
<keyword evidence="8 11" id="KW-0460">Magnesium</keyword>
<dbReference type="InterPro" id="IPR036425">
    <property type="entry name" value="MoaB/Mog-like_dom_sf"/>
</dbReference>
<dbReference type="SUPFAM" id="SSF53218">
    <property type="entry name" value="Molybdenum cofactor biosynthesis proteins"/>
    <property type="match status" value="1"/>
</dbReference>
<dbReference type="InterPro" id="IPR005111">
    <property type="entry name" value="MoeA_C_domain_IV"/>
</dbReference>
<dbReference type="GO" id="GO:0046872">
    <property type="term" value="F:metal ion binding"/>
    <property type="evidence" value="ECO:0007669"/>
    <property type="project" value="UniProtKB-UniRule"/>
</dbReference>
<evidence type="ECO:0000256" key="2">
    <source>
        <dbReference type="ARBA" id="ARBA00002901"/>
    </source>
</evidence>
<comment type="cofactor">
    <cofactor evidence="1 11">
        <name>Mg(2+)</name>
        <dbReference type="ChEBI" id="CHEBI:18420"/>
    </cofactor>
</comment>
<accession>A0A2A7S7C5</accession>
<dbReference type="SUPFAM" id="SSF63882">
    <property type="entry name" value="MoeA N-terminal region -like"/>
    <property type="match status" value="1"/>
</dbReference>
<comment type="catalytic activity">
    <reaction evidence="10">
        <text>adenylyl-molybdopterin + molybdate = Mo-molybdopterin + AMP + H(+)</text>
        <dbReference type="Rhea" id="RHEA:35047"/>
        <dbReference type="ChEBI" id="CHEBI:15378"/>
        <dbReference type="ChEBI" id="CHEBI:36264"/>
        <dbReference type="ChEBI" id="CHEBI:62727"/>
        <dbReference type="ChEBI" id="CHEBI:71302"/>
        <dbReference type="ChEBI" id="CHEBI:456215"/>
        <dbReference type="EC" id="2.10.1.1"/>
    </reaction>
</comment>
<proteinExistence type="inferred from homology"/>
<dbReference type="RefSeq" id="WP_098154403.1">
    <property type="nucleotide sequence ID" value="NZ_PDDY01000004.1"/>
</dbReference>
<comment type="function">
    <text evidence="2 11">Catalyzes the insertion of molybdate into adenylated molybdopterin with the concomitant release of AMP.</text>
</comment>
<name>A0A2A7S7C5_BURGA</name>
<dbReference type="InterPro" id="IPR005110">
    <property type="entry name" value="MoeA_linker/N"/>
</dbReference>
<evidence type="ECO:0000256" key="4">
    <source>
        <dbReference type="ARBA" id="ARBA00010763"/>
    </source>
</evidence>
<dbReference type="GO" id="GO:0061599">
    <property type="term" value="F:molybdopterin molybdotransferase activity"/>
    <property type="evidence" value="ECO:0007669"/>
    <property type="project" value="UniProtKB-UniRule"/>
</dbReference>
<dbReference type="InterPro" id="IPR036688">
    <property type="entry name" value="MoeA_C_domain_IV_sf"/>
</dbReference>
<keyword evidence="6 11" id="KW-0808">Transferase</keyword>
<reference evidence="14" key="1">
    <citation type="submission" date="2017-09" db="EMBL/GenBank/DDBJ databases">
        <title>FDA dAtabase for Regulatory Grade micrObial Sequences (FDA-ARGOS): Supporting development and validation of Infectious Disease Dx tests.</title>
        <authorList>
            <person name="Minogue T."/>
            <person name="Wolcott M."/>
            <person name="Wasieloski L."/>
            <person name="Aguilar W."/>
            <person name="Moore D."/>
            <person name="Tallon L."/>
            <person name="Sadzewicz L."/>
            <person name="Ott S."/>
            <person name="Zhao X."/>
            <person name="Nagaraj S."/>
            <person name="Vavikolanu K."/>
            <person name="Aluvathingal J."/>
            <person name="Nadendla S."/>
            <person name="Sichtig H."/>
        </authorList>
    </citation>
    <scope>NUCLEOTIDE SEQUENCE [LARGE SCALE GENOMIC DNA]</scope>
    <source>
        <strain evidence="14">FDAARGOS_390</strain>
    </source>
</reference>
<feature type="domain" description="MoaB/Mog" evidence="12">
    <location>
        <begin position="199"/>
        <end position="343"/>
    </location>
</feature>
<keyword evidence="5 11" id="KW-0500">Molybdenum</keyword>
<evidence type="ECO:0000256" key="9">
    <source>
        <dbReference type="ARBA" id="ARBA00023150"/>
    </source>
</evidence>
<dbReference type="Gene3D" id="3.90.105.10">
    <property type="entry name" value="Molybdopterin biosynthesis moea protein, domain 2"/>
    <property type="match status" value="1"/>
</dbReference>
<keyword evidence="7 11" id="KW-0479">Metal-binding</keyword>
<evidence type="ECO:0000256" key="6">
    <source>
        <dbReference type="ARBA" id="ARBA00022679"/>
    </source>
</evidence>
<sequence length="432" mass="44103">MTTHSSPAQIHPEILSVDAARALALRELVPVTETETVALGEALGRVLAEAVASPLDVSAYDNSAMDGYAFDGAALAAANEGELCLAVAGIALAGHPHPGGTPAGACVRIMTGAPMPLGCDTVIPQERVKVIPREHTSDTLVKFEAQAVAPGANCRRAGEDLARGATVLEAGRVVRPADLGLLASLGIGQVTVRRRLRVACLSTGDELRAPGEPLGAGGRYDSNRATLFGMLATLGVEAIDGGIVRDDPAALEAALSDAAARADVVITSGGVSVGDADFTRELLGRLGRISFASLAMRPGRPLACGHLAPAAPGTRAALFFGLPGNPVAVAATFQVIVRDALLTLMGARPEPAPRYPARTLAAIDTRAGRTDFLRGIASRDADGNWQVSPADSQSSASLKGLSDANCFIVIGAELARVEAGASVEILPFAGAL</sequence>
<comment type="similarity">
    <text evidence="4 11">Belongs to the MoeA family.</text>
</comment>
<dbReference type="EMBL" id="PDDY01000004">
    <property type="protein sequence ID" value="PEH39205.1"/>
    <property type="molecule type" value="Genomic_DNA"/>
</dbReference>
<dbReference type="Gene3D" id="2.40.340.10">
    <property type="entry name" value="MoeA, C-terminal, domain IV"/>
    <property type="match status" value="1"/>
</dbReference>
<dbReference type="InterPro" id="IPR038987">
    <property type="entry name" value="MoeA-like"/>
</dbReference>
<dbReference type="EC" id="2.10.1.1" evidence="11"/>
<dbReference type="Pfam" id="PF03454">
    <property type="entry name" value="MoeA_C"/>
    <property type="match status" value="1"/>
</dbReference>
<evidence type="ECO:0000256" key="3">
    <source>
        <dbReference type="ARBA" id="ARBA00005046"/>
    </source>
</evidence>
<evidence type="ECO:0000256" key="5">
    <source>
        <dbReference type="ARBA" id="ARBA00022505"/>
    </source>
</evidence>
<dbReference type="InterPro" id="IPR001453">
    <property type="entry name" value="MoaB/Mog_dom"/>
</dbReference>
<evidence type="ECO:0000256" key="8">
    <source>
        <dbReference type="ARBA" id="ARBA00022842"/>
    </source>
</evidence>
<dbReference type="UniPathway" id="UPA00344"/>
<dbReference type="NCBIfam" id="NF045515">
    <property type="entry name" value="Glp_gephyrin"/>
    <property type="match status" value="1"/>
</dbReference>
<evidence type="ECO:0000256" key="1">
    <source>
        <dbReference type="ARBA" id="ARBA00001946"/>
    </source>
</evidence>
<keyword evidence="9 11" id="KW-0501">Molybdenum cofactor biosynthesis</keyword>
<dbReference type="FunFam" id="3.40.980.10:FF:000004">
    <property type="entry name" value="Molybdopterin molybdenumtransferase"/>
    <property type="match status" value="1"/>
</dbReference>
<evidence type="ECO:0000313" key="13">
    <source>
        <dbReference type="EMBL" id="PEH39205.1"/>
    </source>
</evidence>
<protein>
    <recommendedName>
        <fullName evidence="11">Molybdopterin molybdenumtransferase</fullName>
        <ecNumber evidence="11">2.10.1.1</ecNumber>
    </recommendedName>
</protein>
<dbReference type="CDD" id="cd00887">
    <property type="entry name" value="MoeA"/>
    <property type="match status" value="1"/>
</dbReference>